<dbReference type="GO" id="GO:0032259">
    <property type="term" value="P:methylation"/>
    <property type="evidence" value="ECO:0007669"/>
    <property type="project" value="UniProtKB-KW"/>
</dbReference>
<dbReference type="Gene3D" id="2.170.270.10">
    <property type="entry name" value="SET domain"/>
    <property type="match status" value="1"/>
</dbReference>
<dbReference type="InterPro" id="IPR046341">
    <property type="entry name" value="SET_dom_sf"/>
</dbReference>
<evidence type="ECO:0000313" key="9">
    <source>
        <dbReference type="EMBL" id="PIL34576.1"/>
    </source>
</evidence>
<dbReference type="PANTHER" id="PTHR45747">
    <property type="entry name" value="HISTONE-LYSINE N-METHYLTRANSFERASE E(Z)"/>
    <property type="match status" value="1"/>
</dbReference>
<proteinExistence type="predicted"/>
<dbReference type="PROSITE" id="PS50280">
    <property type="entry name" value="SET"/>
    <property type="match status" value="1"/>
</dbReference>
<dbReference type="InterPro" id="IPR026489">
    <property type="entry name" value="CXC_dom"/>
</dbReference>
<sequence>MASRAGARAVKKQFEDVLREYYAWEPTYCSEKLGSLAVSIPLVGSATDFDMIHLGGSSSSSTQPETETRSVSATRGVSFEFDRYIAHDNDLLEVELVRAETIDTTVSLPTPYPSYESCTPTSRNILHGDDPHAMPFLPFADDPSFNPTDYVLDHKRLAWQEGYRDTDLLEIVLETARRLHFGHGMSIQEIDDTGILPRLWTTSAGWGAIWHGRMSDPILWPGSSRSSHPPLPDLPPPERHDLQTRLQDYLTLWCPNVDCTEALCLPHASEQYELDLKQPRQSGDQPFRLLPATVSCGPQCEASGDNMISVSVSEVKVEAATLSSPSIQDDIRWTEEELRELKVICYVSPPTTPCLLAHLCRKPCREVAVLCREFGDAGVADDNDRALRAHVDPVFRDPRSPGFVPNAPCAHAGPCTVNTQCACSINSAHCTRSCRCGTTCVRRWKGCHCQGVVAKGHKKHRRTGACATDTCPCKKARRECDPDVCTPCGTSCRNMQIQQRRSKSVSVRQSAHGLGLFLEEYAKEGDLVSEYVGELIYEPTFQCRSQLAYHVGRSYAFGLNSEMSVDSTKAGNPARFINHAPHRKANLEVSIMLVHGEQRIGIYARKNVSAGTELFMDYGPDFPI</sequence>
<evidence type="ECO:0000256" key="2">
    <source>
        <dbReference type="ARBA" id="ARBA00022679"/>
    </source>
</evidence>
<comment type="caution">
    <text evidence="9">The sequence shown here is derived from an EMBL/GenBank/DDBJ whole genome shotgun (WGS) entry which is preliminary data.</text>
</comment>
<dbReference type="GO" id="GO:0140951">
    <property type="term" value="F:histone H3K27 trimethyltransferase activity"/>
    <property type="evidence" value="ECO:0007669"/>
    <property type="project" value="UniProtKB-EC"/>
</dbReference>
<comment type="catalytic activity">
    <reaction evidence="6">
        <text>L-lysyl(27)-[histone H3] + 3 S-adenosyl-L-methionine = N(6),N(6),N(6)-trimethyl-L-lysyl(27)-[histone H3] + 3 S-adenosyl-L-homocysteine + 3 H(+)</text>
        <dbReference type="Rhea" id="RHEA:60292"/>
        <dbReference type="Rhea" id="RHEA-COMP:15535"/>
        <dbReference type="Rhea" id="RHEA-COMP:15548"/>
        <dbReference type="ChEBI" id="CHEBI:15378"/>
        <dbReference type="ChEBI" id="CHEBI:29969"/>
        <dbReference type="ChEBI" id="CHEBI:57856"/>
        <dbReference type="ChEBI" id="CHEBI:59789"/>
        <dbReference type="ChEBI" id="CHEBI:61961"/>
        <dbReference type="EC" id="2.1.1.356"/>
    </reaction>
</comment>
<reference evidence="9 10" key="1">
    <citation type="journal article" date="2015" name="Sci. Rep.">
        <title>Chromosome-level genome map provides insights into diverse defense mechanisms in the medicinal fungus Ganoderma sinense.</title>
        <authorList>
            <person name="Zhu Y."/>
            <person name="Xu J."/>
            <person name="Sun C."/>
            <person name="Zhou S."/>
            <person name="Xu H."/>
            <person name="Nelson D.R."/>
            <person name="Qian J."/>
            <person name="Song J."/>
            <person name="Luo H."/>
            <person name="Xiang L."/>
            <person name="Li Y."/>
            <person name="Xu Z."/>
            <person name="Ji A."/>
            <person name="Wang L."/>
            <person name="Lu S."/>
            <person name="Hayward A."/>
            <person name="Sun W."/>
            <person name="Li X."/>
            <person name="Schwartz D.C."/>
            <person name="Wang Y."/>
            <person name="Chen S."/>
        </authorList>
    </citation>
    <scope>NUCLEOTIDE SEQUENCE [LARGE SCALE GENOMIC DNA]</scope>
    <source>
        <strain evidence="9 10">ZZ0214-1</strain>
    </source>
</reference>
<keyword evidence="5" id="KW-0804">Transcription</keyword>
<dbReference type="InterPro" id="IPR041355">
    <property type="entry name" value="Pre-SET_CXC"/>
</dbReference>
<keyword evidence="3" id="KW-0949">S-adenosyl-L-methionine</keyword>
<dbReference type="EMBL" id="AYKW01000005">
    <property type="protein sequence ID" value="PIL34576.1"/>
    <property type="molecule type" value="Genomic_DNA"/>
</dbReference>
<evidence type="ECO:0000256" key="1">
    <source>
        <dbReference type="ARBA" id="ARBA00022603"/>
    </source>
</evidence>
<dbReference type="PROSITE" id="PS51633">
    <property type="entry name" value="CXC"/>
    <property type="match status" value="1"/>
</dbReference>
<keyword evidence="10" id="KW-1185">Reference proteome</keyword>
<accession>A0A2G8SLC0</accession>
<feature type="domain" description="CXC" evidence="8">
    <location>
        <begin position="384"/>
        <end position="506"/>
    </location>
</feature>
<organism evidence="9 10">
    <name type="scientific">Ganoderma sinense ZZ0214-1</name>
    <dbReference type="NCBI Taxonomy" id="1077348"/>
    <lineage>
        <taxon>Eukaryota</taxon>
        <taxon>Fungi</taxon>
        <taxon>Dikarya</taxon>
        <taxon>Basidiomycota</taxon>
        <taxon>Agaricomycotina</taxon>
        <taxon>Agaricomycetes</taxon>
        <taxon>Polyporales</taxon>
        <taxon>Polyporaceae</taxon>
        <taxon>Ganoderma</taxon>
    </lineage>
</organism>
<dbReference type="PANTHER" id="PTHR45747:SF4">
    <property type="entry name" value="HISTONE-LYSINE N-METHYLTRANSFERASE E(Z)"/>
    <property type="match status" value="1"/>
</dbReference>
<evidence type="ECO:0000256" key="6">
    <source>
        <dbReference type="ARBA" id="ARBA00048568"/>
    </source>
</evidence>
<evidence type="ECO:0000256" key="5">
    <source>
        <dbReference type="ARBA" id="ARBA00023163"/>
    </source>
</evidence>
<evidence type="ECO:0000259" key="7">
    <source>
        <dbReference type="PROSITE" id="PS50280"/>
    </source>
</evidence>
<dbReference type="InterPro" id="IPR045318">
    <property type="entry name" value="EZH1/2-like"/>
</dbReference>
<dbReference type="AlphaFoldDB" id="A0A2G8SLC0"/>
<keyword evidence="4" id="KW-0805">Transcription regulation</keyword>
<dbReference type="InterPro" id="IPR001214">
    <property type="entry name" value="SET_dom"/>
</dbReference>
<evidence type="ECO:0000256" key="3">
    <source>
        <dbReference type="ARBA" id="ARBA00022691"/>
    </source>
</evidence>
<name>A0A2G8SLC0_9APHY</name>
<feature type="domain" description="SET" evidence="7">
    <location>
        <begin position="503"/>
        <end position="619"/>
    </location>
</feature>
<dbReference type="SMART" id="SM00317">
    <property type="entry name" value="SET"/>
    <property type="match status" value="1"/>
</dbReference>
<dbReference type="GO" id="GO:0005634">
    <property type="term" value="C:nucleus"/>
    <property type="evidence" value="ECO:0007669"/>
    <property type="project" value="TreeGrafter"/>
</dbReference>
<dbReference type="SUPFAM" id="SSF82199">
    <property type="entry name" value="SET domain"/>
    <property type="match status" value="1"/>
</dbReference>
<keyword evidence="1" id="KW-0489">Methyltransferase</keyword>
<gene>
    <name evidence="9" type="ORF">GSI_03355</name>
</gene>
<protein>
    <submittedName>
        <fullName evidence="9">Transcription factor</fullName>
    </submittedName>
</protein>
<evidence type="ECO:0000259" key="8">
    <source>
        <dbReference type="PROSITE" id="PS51633"/>
    </source>
</evidence>
<dbReference type="Pfam" id="PF18264">
    <property type="entry name" value="preSET_CXC"/>
    <property type="match status" value="1"/>
</dbReference>
<evidence type="ECO:0000256" key="4">
    <source>
        <dbReference type="ARBA" id="ARBA00023015"/>
    </source>
</evidence>
<dbReference type="Pfam" id="PF00856">
    <property type="entry name" value="SET"/>
    <property type="match status" value="1"/>
</dbReference>
<dbReference type="Proteomes" id="UP000230002">
    <property type="component" value="Unassembled WGS sequence"/>
</dbReference>
<dbReference type="GO" id="GO:0031507">
    <property type="term" value="P:heterochromatin formation"/>
    <property type="evidence" value="ECO:0007669"/>
    <property type="project" value="TreeGrafter"/>
</dbReference>
<keyword evidence="2" id="KW-0808">Transferase</keyword>
<dbReference type="OrthoDB" id="6141102at2759"/>
<dbReference type="STRING" id="1077348.A0A2G8SLC0"/>
<evidence type="ECO:0000313" key="10">
    <source>
        <dbReference type="Proteomes" id="UP000230002"/>
    </source>
</evidence>
<dbReference type="GO" id="GO:0003682">
    <property type="term" value="F:chromatin binding"/>
    <property type="evidence" value="ECO:0007669"/>
    <property type="project" value="TreeGrafter"/>
</dbReference>